<dbReference type="AlphaFoldDB" id="A0A1B2LZH6"/>
<dbReference type="EC" id="3.2.1.17" evidence="3"/>
<evidence type="ECO:0000256" key="1">
    <source>
        <dbReference type="ARBA" id="ARBA00022529"/>
    </source>
</evidence>
<sequence length="169" mass="18912">MSNNTKVPIKTLAASAAFFVALIGYEGYSSKPYKDSGGVPTIGIGSTAYENGQRVKMTDKPVTKERAIEISKAHVSKDEIAFRKSLPGVKLSQTEYDVYLDFTYNFGQANWNSSSMRRLLIQGQHRQACDALLKWKYVAKKDCSVRSNNCWGVWTRQVERHSKCMGANS</sequence>
<proteinExistence type="inferred from homology"/>
<evidence type="ECO:0000256" key="3">
    <source>
        <dbReference type="RuleBase" id="RU003788"/>
    </source>
</evidence>
<dbReference type="GO" id="GO:0016998">
    <property type="term" value="P:cell wall macromolecule catabolic process"/>
    <property type="evidence" value="ECO:0007669"/>
    <property type="project" value="InterPro"/>
</dbReference>
<comment type="catalytic activity">
    <reaction evidence="3">
        <text>Hydrolysis of (1-&gt;4)-beta-linkages between N-acetylmuramic acid and N-acetyl-D-glucosamine residues in a peptidoglycan and between N-acetyl-D-glucosamine residues in chitodextrins.</text>
        <dbReference type="EC" id="3.2.1.17"/>
    </reaction>
</comment>
<dbReference type="InterPro" id="IPR023346">
    <property type="entry name" value="Lysozyme-like_dom_sf"/>
</dbReference>
<keyword evidence="5" id="KW-1185">Reference proteome</keyword>
<keyword evidence="1 3" id="KW-0929">Antimicrobial</keyword>
<dbReference type="PANTHER" id="PTHR38107:SF3">
    <property type="entry name" value="LYSOZYME RRRD-RELATED"/>
    <property type="match status" value="1"/>
</dbReference>
<dbReference type="OrthoDB" id="8141296at2"/>
<keyword evidence="2 3" id="KW-0081">Bacteriolytic enzyme</keyword>
<dbReference type="EMBL" id="CP016895">
    <property type="protein sequence ID" value="AOA58344.1"/>
    <property type="molecule type" value="Genomic_DNA"/>
</dbReference>
<protein>
    <recommendedName>
        <fullName evidence="3">Lysozyme</fullName>
        <ecNumber evidence="3">3.2.1.17</ecNumber>
    </recommendedName>
</protein>
<dbReference type="KEGG" id="ala:BFG52_08235"/>
<dbReference type="CDD" id="cd16901">
    <property type="entry name" value="lyz_P1"/>
    <property type="match status" value="1"/>
</dbReference>
<dbReference type="GO" id="GO:0031640">
    <property type="term" value="P:killing of cells of another organism"/>
    <property type="evidence" value="ECO:0007669"/>
    <property type="project" value="UniProtKB-KW"/>
</dbReference>
<organism evidence="4 5">
    <name type="scientific">Acinetobacter larvae</name>
    <dbReference type="NCBI Taxonomy" id="1789224"/>
    <lineage>
        <taxon>Bacteria</taxon>
        <taxon>Pseudomonadati</taxon>
        <taxon>Pseudomonadota</taxon>
        <taxon>Gammaproteobacteria</taxon>
        <taxon>Moraxellales</taxon>
        <taxon>Moraxellaceae</taxon>
        <taxon>Acinetobacter</taxon>
    </lineage>
</organism>
<keyword evidence="3" id="KW-0326">Glycosidase</keyword>
<dbReference type="Gene3D" id="1.10.530.40">
    <property type="match status" value="1"/>
</dbReference>
<accession>A0A1B2LZH6</accession>
<dbReference type="InterPro" id="IPR023347">
    <property type="entry name" value="Lysozyme_dom_sf"/>
</dbReference>
<dbReference type="GO" id="GO:0009253">
    <property type="term" value="P:peptidoglycan catabolic process"/>
    <property type="evidence" value="ECO:0007669"/>
    <property type="project" value="InterPro"/>
</dbReference>
<dbReference type="PANTHER" id="PTHR38107">
    <property type="match status" value="1"/>
</dbReference>
<dbReference type="Pfam" id="PF00959">
    <property type="entry name" value="Phage_lysozyme"/>
    <property type="match status" value="1"/>
</dbReference>
<dbReference type="RefSeq" id="WP_067554592.1">
    <property type="nucleotide sequence ID" value="NZ_CP016895.1"/>
</dbReference>
<dbReference type="InterPro" id="IPR051018">
    <property type="entry name" value="Bacteriophage_GH24"/>
</dbReference>
<dbReference type="SUPFAM" id="SSF53955">
    <property type="entry name" value="Lysozyme-like"/>
    <property type="match status" value="1"/>
</dbReference>
<dbReference type="GO" id="GO:0042742">
    <property type="term" value="P:defense response to bacterium"/>
    <property type="evidence" value="ECO:0007669"/>
    <property type="project" value="UniProtKB-KW"/>
</dbReference>
<dbReference type="GO" id="GO:0003796">
    <property type="term" value="F:lysozyme activity"/>
    <property type="evidence" value="ECO:0007669"/>
    <property type="project" value="UniProtKB-EC"/>
</dbReference>
<evidence type="ECO:0000313" key="4">
    <source>
        <dbReference type="EMBL" id="AOA58344.1"/>
    </source>
</evidence>
<dbReference type="InterPro" id="IPR002196">
    <property type="entry name" value="Glyco_hydro_24"/>
</dbReference>
<evidence type="ECO:0000256" key="2">
    <source>
        <dbReference type="ARBA" id="ARBA00022638"/>
    </source>
</evidence>
<dbReference type="Proteomes" id="UP000093391">
    <property type="component" value="Chromosome"/>
</dbReference>
<gene>
    <name evidence="4" type="ORF">BFG52_08235</name>
</gene>
<reference evidence="4 5" key="1">
    <citation type="submission" date="2016-08" db="EMBL/GenBank/DDBJ databases">
        <authorList>
            <person name="Seilhamer J.J."/>
        </authorList>
    </citation>
    <scope>NUCLEOTIDE SEQUENCE [LARGE SCALE GENOMIC DNA]</scope>
    <source>
        <strain evidence="4 5">BRTC-1</strain>
    </source>
</reference>
<name>A0A1B2LZH6_9GAMM</name>
<comment type="similarity">
    <text evidence="3">Belongs to the glycosyl hydrolase 24 family.</text>
</comment>
<dbReference type="STRING" id="1789224.BFG52_08235"/>
<evidence type="ECO:0000313" key="5">
    <source>
        <dbReference type="Proteomes" id="UP000093391"/>
    </source>
</evidence>
<keyword evidence="3" id="KW-0378">Hydrolase</keyword>